<dbReference type="Proteomes" id="UP000286415">
    <property type="component" value="Unassembled WGS sequence"/>
</dbReference>
<dbReference type="InterPro" id="IPR029052">
    <property type="entry name" value="Metallo-depent_PP-like"/>
</dbReference>
<dbReference type="Gene3D" id="3.90.780.10">
    <property type="entry name" value="5'-Nucleotidase, C-terminal domain"/>
    <property type="match status" value="1"/>
</dbReference>
<reference evidence="1 2" key="1">
    <citation type="journal article" date="2018" name="Biotechnol. Adv.">
        <title>Improved genomic resources and new bioinformatic workflow for the carcinogenic parasite Clonorchis sinensis: Biotechnological implications.</title>
        <authorList>
            <person name="Wang D."/>
            <person name="Korhonen P.K."/>
            <person name="Gasser R.B."/>
            <person name="Young N.D."/>
        </authorList>
    </citation>
    <scope>NUCLEOTIDE SEQUENCE [LARGE SCALE GENOMIC DNA]</scope>
    <source>
        <strain evidence="1">Cs-k2</strain>
    </source>
</reference>
<sequence>MGTILSTVKQHDHEKIQLTILHFNDVYNVEETTENPCGGAARFAGALAELRSKNPDRTLLLFSGDLLGPSSLSMTTEGEHMVDLLNLLAVDCCVIGNHDFDFGTDNLLSCIQKSKFPWLNGNCYDTSSMELLCGLPPCHIIERGDVRIGLIGLIEPEWVDTLAVVDQGQVVVKDFCIEGRRLANELRISHDCHVIIALTHMRWPNDLRLAKEVPEIDLVLGGHDHNAGIETVRCNDGTTRKVIKSGTDFRHLGYINLFIDPQTKNLSKIDAEIKAINKSWKPNEEIATFINQVCTAGKERLDRVIGKVDVDLDGRFAMVRTQETNMGNFLADVALTCVEADCAVINSGCMRNDSVIPAGDFTLRQLSLILPMLDSVIVLDVTGNDIVKVLENGVSQVPKLEGRFPQVAQITFSFRADRPKGQRVDPTSVQIGGNPLVLEQRYRLATTPFMANGKDGYDVLVNKRRILDEEAGIPLSTAVINYFRTINVLNGFIKLSSKHRHRLITMKERNRISLQVISILQSKLAKTGSVEHSAAFWTQKTQQQNAAKKVANAVTKGAENVSPKDQWKKIRDALVELEKKQCKVAPKVEGRIVQLE</sequence>
<dbReference type="InterPro" id="IPR008334">
    <property type="entry name" value="5'-Nucleotdase_C"/>
</dbReference>
<proteinExistence type="predicted"/>
<keyword evidence="2" id="KW-1185">Reference proteome</keyword>
<dbReference type="OrthoDB" id="10252235at2759"/>
<dbReference type="Gene3D" id="3.60.21.10">
    <property type="match status" value="1"/>
</dbReference>
<dbReference type="PRINTS" id="PR01607">
    <property type="entry name" value="APYRASEFAMLY"/>
</dbReference>
<dbReference type="PANTHER" id="PTHR11575">
    <property type="entry name" value="5'-NUCLEOTIDASE-RELATED"/>
    <property type="match status" value="1"/>
</dbReference>
<evidence type="ECO:0000313" key="2">
    <source>
        <dbReference type="Proteomes" id="UP000286415"/>
    </source>
</evidence>
<dbReference type="GO" id="GO:0000166">
    <property type="term" value="F:nucleotide binding"/>
    <property type="evidence" value="ECO:0007669"/>
    <property type="project" value="UniProtKB-KW"/>
</dbReference>
<name>A0A8T1MJZ0_CLOSI</name>
<dbReference type="Pfam" id="PF02872">
    <property type="entry name" value="5_nucleotid_C"/>
    <property type="match status" value="1"/>
</dbReference>
<dbReference type="PANTHER" id="PTHR11575:SF48">
    <property type="entry name" value="5'-NUCLEOTIDASE"/>
    <property type="match status" value="1"/>
</dbReference>
<gene>
    <name evidence="1" type="ORF">CSKR_103082</name>
</gene>
<dbReference type="InterPro" id="IPR006179">
    <property type="entry name" value="5_nucleotidase/apyrase"/>
</dbReference>
<protein>
    <submittedName>
        <fullName evidence="1">Mannosylglucosyl-3-phosphoglycerate phosphatase</fullName>
    </submittedName>
</protein>
<dbReference type="Pfam" id="PF00149">
    <property type="entry name" value="Metallophos"/>
    <property type="match status" value="1"/>
</dbReference>
<dbReference type="InterPro" id="IPR036907">
    <property type="entry name" value="5'-Nucleotdase_C_sf"/>
</dbReference>
<comment type="caution">
    <text evidence="1">The sequence shown here is derived from an EMBL/GenBank/DDBJ whole genome shotgun (WGS) entry which is preliminary data.</text>
</comment>
<organism evidence="1 2">
    <name type="scientific">Clonorchis sinensis</name>
    <name type="common">Chinese liver fluke</name>
    <dbReference type="NCBI Taxonomy" id="79923"/>
    <lineage>
        <taxon>Eukaryota</taxon>
        <taxon>Metazoa</taxon>
        <taxon>Spiralia</taxon>
        <taxon>Lophotrochozoa</taxon>
        <taxon>Platyhelminthes</taxon>
        <taxon>Trematoda</taxon>
        <taxon>Digenea</taxon>
        <taxon>Opisthorchiida</taxon>
        <taxon>Opisthorchiata</taxon>
        <taxon>Opisthorchiidae</taxon>
        <taxon>Clonorchis</taxon>
    </lineage>
</organism>
<reference evidence="1 2" key="2">
    <citation type="journal article" date="2021" name="Genomics">
        <title>High-quality reference genome for Clonorchis sinensis.</title>
        <authorList>
            <person name="Young N.D."/>
            <person name="Stroehlein A.J."/>
            <person name="Kinkar L."/>
            <person name="Wang T."/>
            <person name="Sohn W.M."/>
            <person name="Chang B.C.H."/>
            <person name="Kaur P."/>
            <person name="Weisz D."/>
            <person name="Dudchenko O."/>
            <person name="Aiden E.L."/>
            <person name="Korhonen P.K."/>
            <person name="Gasser R.B."/>
        </authorList>
    </citation>
    <scope>NUCLEOTIDE SEQUENCE [LARGE SCALE GENOMIC DNA]</scope>
    <source>
        <strain evidence="1">Cs-k2</strain>
    </source>
</reference>
<accession>A0A8T1MJZ0</accession>
<dbReference type="SUPFAM" id="SSF56300">
    <property type="entry name" value="Metallo-dependent phosphatases"/>
    <property type="match status" value="1"/>
</dbReference>
<evidence type="ECO:0000313" key="1">
    <source>
        <dbReference type="EMBL" id="KAG5449707.1"/>
    </source>
</evidence>
<dbReference type="GO" id="GO:0016787">
    <property type="term" value="F:hydrolase activity"/>
    <property type="evidence" value="ECO:0007669"/>
    <property type="project" value="UniProtKB-KW"/>
</dbReference>
<dbReference type="InterPro" id="IPR004843">
    <property type="entry name" value="Calcineurin-like_PHP"/>
</dbReference>
<dbReference type="STRING" id="79923.G7YJS4"/>
<dbReference type="GO" id="GO:0009166">
    <property type="term" value="P:nucleotide catabolic process"/>
    <property type="evidence" value="ECO:0007669"/>
    <property type="project" value="InterPro"/>
</dbReference>
<dbReference type="SUPFAM" id="SSF55816">
    <property type="entry name" value="5'-nucleotidase (syn. UDP-sugar hydrolase), C-terminal domain"/>
    <property type="match status" value="1"/>
</dbReference>
<dbReference type="EMBL" id="NIRI02000042">
    <property type="protein sequence ID" value="KAG5449707.1"/>
    <property type="molecule type" value="Genomic_DNA"/>
</dbReference>